<accession>A0A4W2EE11</accession>
<keyword evidence="3" id="KW-0964">Secreted</keyword>
<comment type="subcellular location">
    <subcellularLocation>
        <location evidence="2">Secreted</location>
    </subcellularLocation>
</comment>
<dbReference type="Ensembl" id="ENSBIXT00000005203.1">
    <property type="protein sequence ID" value="ENSBIXP00000030056.1"/>
    <property type="gene ID" value="ENSBIXG00000011864.1"/>
</dbReference>
<evidence type="ECO:0000313" key="8">
    <source>
        <dbReference type="Proteomes" id="UP000314981"/>
    </source>
</evidence>
<proteinExistence type="predicted"/>
<dbReference type="GO" id="GO:0005615">
    <property type="term" value="C:extracellular space"/>
    <property type="evidence" value="ECO:0007669"/>
    <property type="project" value="TreeGrafter"/>
</dbReference>
<dbReference type="GO" id="GO:0042056">
    <property type="term" value="F:chemoattractant activity"/>
    <property type="evidence" value="ECO:0007669"/>
    <property type="project" value="TreeGrafter"/>
</dbReference>
<sequence>MRTILTLLPSNCYSPMRLHLLLSALFFLTLLSPVRSGMGSARNHCLNLEGICRRDTCRTTEDIIAYCQRRWKCCRSWWILMPVPTPAIYSDYVEPIKPRIK</sequence>
<dbReference type="SUPFAM" id="SSF57392">
    <property type="entry name" value="Defensin-like"/>
    <property type="match status" value="1"/>
</dbReference>
<dbReference type="AlphaFoldDB" id="A0A4W2EE11"/>
<dbReference type="Proteomes" id="UP000429181">
    <property type="component" value="Chromosome 27"/>
</dbReference>
<dbReference type="GO" id="GO:0042742">
    <property type="term" value="P:defense response to bacterium"/>
    <property type="evidence" value="ECO:0007669"/>
    <property type="project" value="TreeGrafter"/>
</dbReference>
<keyword evidence="5" id="KW-1015">Disulfide bond</keyword>
<organism evidence="7 8">
    <name type="scientific">Bos indicus x Bos taurus</name>
    <name type="common">Hybrid cattle</name>
    <dbReference type="NCBI Taxonomy" id="30522"/>
    <lineage>
        <taxon>Eukaryota</taxon>
        <taxon>Metazoa</taxon>
        <taxon>Chordata</taxon>
        <taxon>Craniata</taxon>
        <taxon>Vertebrata</taxon>
        <taxon>Euteleostomi</taxon>
        <taxon>Mammalia</taxon>
        <taxon>Eutheria</taxon>
        <taxon>Laurasiatheria</taxon>
        <taxon>Artiodactyla</taxon>
        <taxon>Ruminantia</taxon>
        <taxon>Pecora</taxon>
        <taxon>Bovidae</taxon>
        <taxon>Bovinae</taxon>
        <taxon>Bos</taxon>
    </lineage>
</organism>
<protein>
    <recommendedName>
        <fullName evidence="10">Beta-defensin</fullName>
    </recommendedName>
</protein>
<comment type="function">
    <text evidence="1">Has antibacterial activity.</text>
</comment>
<evidence type="ECO:0000256" key="4">
    <source>
        <dbReference type="ARBA" id="ARBA00022729"/>
    </source>
</evidence>
<dbReference type="PANTHER" id="PTHR20515">
    <property type="entry name" value="BETA-DEFENSIN"/>
    <property type="match status" value="1"/>
</dbReference>
<dbReference type="STRING" id="30522.A0A4W2EE11"/>
<reference evidence="7" key="2">
    <citation type="submission" date="2025-05" db="UniProtKB">
        <authorList>
            <consortium name="Ensembl"/>
        </authorList>
    </citation>
    <scope>IDENTIFICATION</scope>
</reference>
<dbReference type="GO" id="GO:0031731">
    <property type="term" value="F:CCR6 chemokine receptor binding"/>
    <property type="evidence" value="ECO:0007669"/>
    <property type="project" value="TreeGrafter"/>
</dbReference>
<dbReference type="Ensembl" id="ENSBIXT00005022349.1">
    <property type="protein sequence ID" value="ENSBIXP00005035742.1"/>
    <property type="gene ID" value="ENSBIXG00005016978.1"/>
</dbReference>
<feature type="signal peptide" evidence="6">
    <location>
        <begin position="1"/>
        <end position="36"/>
    </location>
</feature>
<evidence type="ECO:0000256" key="6">
    <source>
        <dbReference type="SAM" id="SignalP"/>
    </source>
</evidence>
<reference evidence="8 9" key="1">
    <citation type="submission" date="2018-11" db="EMBL/GenBank/DDBJ databases">
        <title>Haplotype-resolved cattle genomes.</title>
        <authorList>
            <person name="Low W.Y."/>
            <person name="Tearle R."/>
            <person name="Bickhart D.M."/>
            <person name="Rosen B.D."/>
            <person name="Koren S."/>
            <person name="Rhie A."/>
            <person name="Hiendleder S."/>
            <person name="Phillippy A.M."/>
            <person name="Smith T.P.L."/>
            <person name="Williams J.L."/>
        </authorList>
    </citation>
    <scope>NUCLEOTIDE SEQUENCE [LARGE SCALE GENOMIC DNA]</scope>
</reference>
<keyword evidence="8" id="KW-1185">Reference proteome</keyword>
<dbReference type="OMA" id="WWILVPI"/>
<dbReference type="PANTHER" id="PTHR20515:SF3">
    <property type="entry name" value="BETA-DEFENSIN 109B-RELATED"/>
    <property type="match status" value="1"/>
</dbReference>
<evidence type="ECO:0000256" key="2">
    <source>
        <dbReference type="ARBA" id="ARBA00004613"/>
    </source>
</evidence>
<feature type="chain" id="PRO_5044611060" description="Beta-defensin" evidence="6">
    <location>
        <begin position="37"/>
        <end position="101"/>
    </location>
</feature>
<keyword evidence="4 6" id="KW-0732">Signal</keyword>
<evidence type="ECO:0008006" key="10">
    <source>
        <dbReference type="Google" id="ProtNLM"/>
    </source>
</evidence>
<evidence type="ECO:0000313" key="9">
    <source>
        <dbReference type="Proteomes" id="UP000429181"/>
    </source>
</evidence>
<dbReference type="GeneTree" id="ENSGT01150000287012"/>
<evidence type="ECO:0000256" key="5">
    <source>
        <dbReference type="ARBA" id="ARBA00023157"/>
    </source>
</evidence>
<evidence type="ECO:0000313" key="7">
    <source>
        <dbReference type="Ensembl" id="ENSBIXP00000030056.1"/>
    </source>
</evidence>
<evidence type="ECO:0000256" key="1">
    <source>
        <dbReference type="ARBA" id="ARBA00002878"/>
    </source>
</evidence>
<name>A0A4W2EE11_BOBOX</name>
<dbReference type="Gene3D" id="3.10.360.10">
    <property type="entry name" value="Antimicrobial Peptide, Beta-defensin 2, Chain A"/>
    <property type="match status" value="1"/>
</dbReference>
<dbReference type="GO" id="GO:0060326">
    <property type="term" value="P:cell chemotaxis"/>
    <property type="evidence" value="ECO:0007669"/>
    <property type="project" value="TreeGrafter"/>
</dbReference>
<evidence type="ECO:0000256" key="3">
    <source>
        <dbReference type="ARBA" id="ARBA00022525"/>
    </source>
</evidence>
<dbReference type="Proteomes" id="UP000314981">
    <property type="component" value="Chromosome 27"/>
</dbReference>